<dbReference type="InterPro" id="IPR036291">
    <property type="entry name" value="NAD(P)-bd_dom_sf"/>
</dbReference>
<dbReference type="PRINTS" id="PR00081">
    <property type="entry name" value="GDHRDH"/>
</dbReference>
<protein>
    <submittedName>
        <fullName evidence="4">Short-chain dehydrogenase</fullName>
    </submittedName>
</protein>
<dbReference type="AlphaFoldDB" id="A0A1I0LJB2"/>
<dbReference type="Pfam" id="PF00106">
    <property type="entry name" value="adh_short"/>
    <property type="match status" value="1"/>
</dbReference>
<evidence type="ECO:0000313" key="4">
    <source>
        <dbReference type="EMBL" id="SEU40368.1"/>
    </source>
</evidence>
<dbReference type="SUPFAM" id="SSF51735">
    <property type="entry name" value="NAD(P)-binding Rossmann-fold domains"/>
    <property type="match status" value="1"/>
</dbReference>
<dbReference type="Proteomes" id="UP000199361">
    <property type="component" value="Unassembled WGS sequence"/>
</dbReference>
<organism evidence="4 5">
    <name type="scientific">Nonomuraea wenchangensis</name>
    <dbReference type="NCBI Taxonomy" id="568860"/>
    <lineage>
        <taxon>Bacteria</taxon>
        <taxon>Bacillati</taxon>
        <taxon>Actinomycetota</taxon>
        <taxon>Actinomycetes</taxon>
        <taxon>Streptosporangiales</taxon>
        <taxon>Streptosporangiaceae</taxon>
        <taxon>Nonomuraea</taxon>
    </lineage>
</organism>
<evidence type="ECO:0000256" key="1">
    <source>
        <dbReference type="ARBA" id="ARBA00006484"/>
    </source>
</evidence>
<dbReference type="RefSeq" id="WP_245775303.1">
    <property type="nucleotide sequence ID" value="NZ_FOHX01000018.1"/>
</dbReference>
<dbReference type="InterPro" id="IPR002347">
    <property type="entry name" value="SDR_fam"/>
</dbReference>
<evidence type="ECO:0000256" key="2">
    <source>
        <dbReference type="ARBA" id="ARBA00023002"/>
    </source>
</evidence>
<dbReference type="EMBL" id="FOHX01000018">
    <property type="protein sequence ID" value="SEU40368.1"/>
    <property type="molecule type" value="Genomic_DNA"/>
</dbReference>
<evidence type="ECO:0000313" key="5">
    <source>
        <dbReference type="Proteomes" id="UP000199361"/>
    </source>
</evidence>
<gene>
    <name evidence="4" type="ORF">SAMN05421811_1187</name>
</gene>
<evidence type="ECO:0000256" key="3">
    <source>
        <dbReference type="RuleBase" id="RU000363"/>
    </source>
</evidence>
<comment type="similarity">
    <text evidence="1 3">Belongs to the short-chain dehydrogenases/reductases (SDR) family.</text>
</comment>
<accession>A0A1I0LJB2</accession>
<dbReference type="GO" id="GO:0016491">
    <property type="term" value="F:oxidoreductase activity"/>
    <property type="evidence" value="ECO:0007669"/>
    <property type="project" value="UniProtKB-KW"/>
</dbReference>
<name>A0A1I0LJB2_9ACTN</name>
<dbReference type="NCBIfam" id="NF006119">
    <property type="entry name" value="PRK08264.1-5"/>
    <property type="match status" value="1"/>
</dbReference>
<dbReference type="PANTHER" id="PTHR44169:SF6">
    <property type="entry name" value="NADPH-DEPENDENT 1-ACYLDIHYDROXYACETONE PHOSPHATE REDUCTASE"/>
    <property type="match status" value="1"/>
</dbReference>
<keyword evidence="2" id="KW-0560">Oxidoreductase</keyword>
<reference evidence="4 5" key="1">
    <citation type="submission" date="2016-10" db="EMBL/GenBank/DDBJ databases">
        <authorList>
            <person name="de Groot N.N."/>
        </authorList>
    </citation>
    <scope>NUCLEOTIDE SEQUENCE [LARGE SCALE GENOMIC DNA]</scope>
    <source>
        <strain evidence="4 5">CGMCC 4.5598</strain>
    </source>
</reference>
<dbReference type="PRINTS" id="PR00080">
    <property type="entry name" value="SDRFAMILY"/>
</dbReference>
<keyword evidence="5" id="KW-1185">Reference proteome</keyword>
<dbReference type="STRING" id="568860.SAMN05421811_1187"/>
<dbReference type="PANTHER" id="PTHR44169">
    <property type="entry name" value="NADPH-DEPENDENT 1-ACYLDIHYDROXYACETONE PHOSPHATE REDUCTASE"/>
    <property type="match status" value="1"/>
</dbReference>
<sequence>MAWLHLTNEVVIQMECAVVAVAGRVVVVTGGRRGLGAALVDEVLARGARKVYSTARSAYVDDRPEVVTAELEVRSAASVAALAKVAADVEIVFNNAGILLPAPLLTGDFERATVTFDVNVFGPLRIARAFAPILAANGGGALVNMHSVLSWLAGAGAYGASKAAAWSITNSLRLELARQNTQVVGVHAGFIDTEMVSAIDLPKATPAEVAARIVDGLEAQATEVLADDVTIATKAALSGPVDRLTFSVAR</sequence>
<proteinExistence type="inferred from homology"/>
<dbReference type="Gene3D" id="3.40.50.720">
    <property type="entry name" value="NAD(P)-binding Rossmann-like Domain"/>
    <property type="match status" value="1"/>
</dbReference>